<evidence type="ECO:0000259" key="11">
    <source>
        <dbReference type="PROSITE" id="PS51975"/>
    </source>
</evidence>
<keyword evidence="12" id="KW-1185">Reference proteome</keyword>
<feature type="binding site" evidence="9">
    <location>
        <position position="37"/>
    </location>
    <ligand>
        <name>a divalent metal cation</name>
        <dbReference type="ChEBI" id="CHEBI:60240"/>
    </ligand>
</feature>
<comment type="cofactor">
    <cofactor evidence="2">
        <name>Mg(2+)</name>
        <dbReference type="ChEBI" id="CHEBI:18420"/>
    </cofactor>
</comment>
<evidence type="ECO:0000256" key="2">
    <source>
        <dbReference type="ARBA" id="ARBA00001946"/>
    </source>
</evidence>
<dbReference type="EC" id="3.1.26.4" evidence="10"/>
<dbReference type="Gene3D" id="3.30.420.10">
    <property type="entry name" value="Ribonuclease H-like superfamily/Ribonuclease H"/>
    <property type="match status" value="1"/>
</dbReference>
<comment type="cofactor">
    <cofactor evidence="9">
        <name>Mn(2+)</name>
        <dbReference type="ChEBI" id="CHEBI:29035"/>
    </cofactor>
    <cofactor evidence="9">
        <name>Mg(2+)</name>
        <dbReference type="ChEBI" id="CHEBI:18420"/>
    </cofactor>
    <text evidence="9">Manganese or magnesium. Binds 1 divalent metal ion per monomer in the absence of substrate. May bind a second metal ion after substrate binding.</text>
</comment>
<dbReference type="RefSeq" id="XP_002734939.1">
    <property type="nucleotide sequence ID" value="XM_002734893.2"/>
</dbReference>
<evidence type="ECO:0000256" key="9">
    <source>
        <dbReference type="PROSITE-ProRule" id="PRU01319"/>
    </source>
</evidence>
<accession>A0ABM0GQ90</accession>
<feature type="binding site" evidence="9">
    <location>
        <position position="36"/>
    </location>
    <ligand>
        <name>a divalent metal cation</name>
        <dbReference type="ChEBI" id="CHEBI:60240"/>
    </ligand>
</feature>
<evidence type="ECO:0000256" key="3">
    <source>
        <dbReference type="ARBA" id="ARBA00007058"/>
    </source>
</evidence>
<evidence type="ECO:0000256" key="5">
    <source>
        <dbReference type="ARBA" id="ARBA00022723"/>
    </source>
</evidence>
<dbReference type="InterPro" id="IPR001352">
    <property type="entry name" value="RNase_HII/HIII"/>
</dbReference>
<dbReference type="NCBIfam" id="TIGR00729">
    <property type="entry name" value="ribonuclease HII"/>
    <property type="match status" value="1"/>
</dbReference>
<dbReference type="InterPro" id="IPR004649">
    <property type="entry name" value="RNase_H2_suA"/>
</dbReference>
<evidence type="ECO:0000256" key="1">
    <source>
        <dbReference type="ARBA" id="ARBA00000077"/>
    </source>
</evidence>
<dbReference type="CDD" id="cd07181">
    <property type="entry name" value="RNase_HII_eukaryota_like"/>
    <property type="match status" value="1"/>
</dbReference>
<evidence type="ECO:0000256" key="8">
    <source>
        <dbReference type="ARBA" id="ARBA00024981"/>
    </source>
</evidence>
<dbReference type="SUPFAM" id="SSF53098">
    <property type="entry name" value="Ribonuclease H-like"/>
    <property type="match status" value="1"/>
</dbReference>
<keyword evidence="6 9" id="KW-0255">Endonuclease</keyword>
<evidence type="ECO:0000313" key="12">
    <source>
        <dbReference type="Proteomes" id="UP000694865"/>
    </source>
</evidence>
<reference evidence="13" key="1">
    <citation type="submission" date="2025-08" db="UniProtKB">
        <authorList>
            <consortium name="RefSeq"/>
        </authorList>
    </citation>
    <scope>IDENTIFICATION</scope>
    <source>
        <tissue evidence="13">Testes</tissue>
    </source>
</reference>
<keyword evidence="7 9" id="KW-0378">Hydrolase</keyword>
<proteinExistence type="inferred from homology"/>
<name>A0ABM0GQ90_SACKO</name>
<dbReference type="Proteomes" id="UP000694865">
    <property type="component" value="Unplaced"/>
</dbReference>
<comment type="similarity">
    <text evidence="3">Belongs to the RNase HII family. Eukaryotic subfamily.</text>
</comment>
<dbReference type="InterPro" id="IPR036397">
    <property type="entry name" value="RNaseH_sf"/>
</dbReference>
<comment type="catalytic activity">
    <reaction evidence="1 9 10">
        <text>Endonucleolytic cleavage to 5'-phosphomonoester.</text>
        <dbReference type="EC" id="3.1.26.4"/>
    </reaction>
</comment>
<evidence type="ECO:0000256" key="7">
    <source>
        <dbReference type="ARBA" id="ARBA00022801"/>
    </source>
</evidence>
<keyword evidence="4 9" id="KW-0540">Nuclease</keyword>
<dbReference type="Pfam" id="PF01351">
    <property type="entry name" value="RNase_HII"/>
    <property type="match status" value="1"/>
</dbReference>
<protein>
    <recommendedName>
        <fullName evidence="10">Ribonuclease</fullName>
        <ecNumber evidence="10">3.1.26.4</ecNumber>
    </recommendedName>
</protein>
<evidence type="ECO:0000256" key="4">
    <source>
        <dbReference type="ARBA" id="ARBA00022722"/>
    </source>
</evidence>
<dbReference type="InterPro" id="IPR024567">
    <property type="entry name" value="RNase_HII/HIII_dom"/>
</dbReference>
<dbReference type="InterPro" id="IPR023160">
    <property type="entry name" value="RNase_HII_hlx-loop-hlx_cap_dom"/>
</dbReference>
<organism evidence="12 13">
    <name type="scientific">Saccoglossus kowalevskii</name>
    <name type="common">Acorn worm</name>
    <dbReference type="NCBI Taxonomy" id="10224"/>
    <lineage>
        <taxon>Eukaryota</taxon>
        <taxon>Metazoa</taxon>
        <taxon>Hemichordata</taxon>
        <taxon>Enteropneusta</taxon>
        <taxon>Harrimaniidae</taxon>
        <taxon>Saccoglossus</taxon>
    </lineage>
</organism>
<comment type="function">
    <text evidence="8">Catalytic subunit of RNase HII, an endonuclease that specifically degrades the RNA of RNA:DNA hybrids. Participates in DNA replication, possibly by mediating the removal of lagging-strand Okazaki fragment RNA primers during DNA replication. Mediates the excision of single ribonucleotides from DNA:RNA duplexes.</text>
</comment>
<comment type="function">
    <text evidence="10">Endonuclease that specifically degrades the RNA of RNA-DNA hybrids.</text>
</comment>
<feature type="domain" description="RNase H type-2" evidence="11">
    <location>
        <begin position="30"/>
        <end position="253"/>
    </location>
</feature>
<dbReference type="PANTHER" id="PTHR10954:SF7">
    <property type="entry name" value="RIBONUCLEASE H2 SUBUNIT A"/>
    <property type="match status" value="1"/>
</dbReference>
<dbReference type="PROSITE" id="PS51975">
    <property type="entry name" value="RNASE_H_2"/>
    <property type="match status" value="1"/>
</dbReference>
<dbReference type="InterPro" id="IPR012337">
    <property type="entry name" value="RNaseH-like_sf"/>
</dbReference>
<dbReference type="GeneID" id="100374317"/>
<feature type="binding site" evidence="9">
    <location>
        <position position="144"/>
    </location>
    <ligand>
        <name>a divalent metal cation</name>
        <dbReference type="ChEBI" id="CHEBI:60240"/>
    </ligand>
</feature>
<sequence length="303" mass="34245">MSIDLSEFEKNNGNNYIVRSEVPEICKSEPCCFGIDEAGRGPVLGPMVYGICYCPISKNEQLAEMGFADSKTLSEEQREELFTKIYEANQVLGYKMEVLSPNIISNSMFRRTKCSLNTVSKDSAIKLLRLTIEEGANIKEVYVDTVGDASKYQAYLKELFPDLEITVTPKADAKFPIVSAASICAKVCRDRAVKSWQFPEFDEINETPYGSGYPNDPATKQWLSNVMEPVFGFPRFVRFSWSTADKILEEKAVPVYWDDDEDGDNGAKGTPSVMSFFSSKDSDPRLKKHHYFNDRHLTQVTDF</sequence>
<dbReference type="Gene3D" id="1.10.10.460">
    <property type="entry name" value="Ribonuclease hii. Domain 2"/>
    <property type="match status" value="1"/>
</dbReference>
<evidence type="ECO:0000256" key="6">
    <source>
        <dbReference type="ARBA" id="ARBA00022759"/>
    </source>
</evidence>
<gene>
    <name evidence="13" type="primary">LOC100374317</name>
</gene>
<evidence type="ECO:0000313" key="13">
    <source>
        <dbReference type="RefSeq" id="XP_002734939.1"/>
    </source>
</evidence>
<evidence type="ECO:0000256" key="10">
    <source>
        <dbReference type="RuleBase" id="RU003515"/>
    </source>
</evidence>
<keyword evidence="5 9" id="KW-0479">Metal-binding</keyword>
<dbReference type="PANTHER" id="PTHR10954">
    <property type="entry name" value="RIBONUCLEASE H2 SUBUNIT A"/>
    <property type="match status" value="1"/>
</dbReference>